<evidence type="ECO:0000313" key="1">
    <source>
        <dbReference type="EMBL" id="CAL1673266.1"/>
    </source>
</evidence>
<dbReference type="Proteomes" id="UP001497644">
    <property type="component" value="Chromosome 1"/>
</dbReference>
<organism evidence="1 2">
    <name type="scientific">Lasius platythorax</name>
    <dbReference type="NCBI Taxonomy" id="488582"/>
    <lineage>
        <taxon>Eukaryota</taxon>
        <taxon>Metazoa</taxon>
        <taxon>Ecdysozoa</taxon>
        <taxon>Arthropoda</taxon>
        <taxon>Hexapoda</taxon>
        <taxon>Insecta</taxon>
        <taxon>Pterygota</taxon>
        <taxon>Neoptera</taxon>
        <taxon>Endopterygota</taxon>
        <taxon>Hymenoptera</taxon>
        <taxon>Apocrita</taxon>
        <taxon>Aculeata</taxon>
        <taxon>Formicoidea</taxon>
        <taxon>Formicidae</taxon>
        <taxon>Formicinae</taxon>
        <taxon>Lasius</taxon>
        <taxon>Lasius</taxon>
    </lineage>
</organism>
<protein>
    <submittedName>
        <fullName evidence="1">Uncharacterized protein</fullName>
    </submittedName>
</protein>
<keyword evidence="2" id="KW-1185">Reference proteome</keyword>
<dbReference type="AlphaFoldDB" id="A0AAV2N1Z0"/>
<sequence length="66" mass="7377">MRSTSFDDCLKTSLPVGGATRKLPRTELAPWYIALFMGVKISSMVECPNETSNRKFMDLSHLVIGQ</sequence>
<accession>A0AAV2N1Z0</accession>
<proteinExistence type="predicted"/>
<name>A0AAV2N1Z0_9HYME</name>
<dbReference type="EMBL" id="OZ034824">
    <property type="protein sequence ID" value="CAL1673266.1"/>
    <property type="molecule type" value="Genomic_DNA"/>
</dbReference>
<reference evidence="1 2" key="1">
    <citation type="submission" date="2024-04" db="EMBL/GenBank/DDBJ databases">
        <authorList>
            <consortium name="Molecular Ecology Group"/>
        </authorList>
    </citation>
    <scope>NUCLEOTIDE SEQUENCE [LARGE SCALE GENOMIC DNA]</scope>
</reference>
<evidence type="ECO:0000313" key="2">
    <source>
        <dbReference type="Proteomes" id="UP001497644"/>
    </source>
</evidence>
<gene>
    <name evidence="1" type="ORF">LPLAT_LOCUS195</name>
</gene>